<organism evidence="1 2">
    <name type="scientific">Paraburkholderia fungorum</name>
    <dbReference type="NCBI Taxonomy" id="134537"/>
    <lineage>
        <taxon>Bacteria</taxon>
        <taxon>Pseudomonadati</taxon>
        <taxon>Pseudomonadota</taxon>
        <taxon>Betaproteobacteria</taxon>
        <taxon>Burkholderiales</taxon>
        <taxon>Burkholderiaceae</taxon>
        <taxon>Paraburkholderia</taxon>
    </lineage>
</organism>
<accession>A0AAU8TCA0</accession>
<proteinExistence type="predicted"/>
<dbReference type="KEGG" id="bfn:OI25_6118"/>
<name>A0AAU8TCA0_9BURK</name>
<gene>
    <name evidence="1" type="ORF">OI25_6118</name>
</gene>
<dbReference type="AlphaFoldDB" id="A0AAU8TCA0"/>
<evidence type="ECO:0000313" key="2">
    <source>
        <dbReference type="Proteomes" id="UP000032614"/>
    </source>
</evidence>
<protein>
    <submittedName>
        <fullName evidence="1">Uncharacterized protein</fullName>
    </submittedName>
</protein>
<dbReference type="Proteomes" id="UP000032614">
    <property type="component" value="Chromosome 2"/>
</dbReference>
<sequence>MSEFTDYPGAIEYSAAIEQGFQLEHQVDFLRRPAQMEELLLDYTNAVLGGNTSGGGSHPLIEEPLQLLHCSSFSVRTRQ</sequence>
<reference evidence="1 2" key="1">
    <citation type="journal article" date="2015" name="Genome Announc.">
        <title>Complete genome sequences for 59 burkholderia isolates, both pathogenic and near neighbor.</title>
        <authorList>
            <person name="Johnson S.L."/>
            <person name="Bishop-Lilly K.A."/>
            <person name="Ladner J.T."/>
            <person name="Daligault H.E."/>
            <person name="Davenport K.W."/>
            <person name="Jaissle J."/>
            <person name="Frey K.G."/>
            <person name="Koroleva G.I."/>
            <person name="Bruce D.C."/>
            <person name="Coyne S.R."/>
            <person name="Broomall S.M."/>
            <person name="Li P.E."/>
            <person name="Teshima H."/>
            <person name="Gibbons H.S."/>
            <person name="Palacios G.F."/>
            <person name="Rosenzweig C.N."/>
            <person name="Redden C.L."/>
            <person name="Xu Y."/>
            <person name="Minogue T.D."/>
            <person name="Chain P.S."/>
        </authorList>
    </citation>
    <scope>NUCLEOTIDE SEQUENCE [LARGE SCALE GENOMIC DNA]</scope>
    <source>
        <strain evidence="1 2">ATCC BAA-463</strain>
    </source>
</reference>
<dbReference type="EMBL" id="CP010027">
    <property type="protein sequence ID" value="AJZ63915.1"/>
    <property type="molecule type" value="Genomic_DNA"/>
</dbReference>
<evidence type="ECO:0000313" key="1">
    <source>
        <dbReference type="EMBL" id="AJZ63915.1"/>
    </source>
</evidence>